<dbReference type="Proteomes" id="UP000253872">
    <property type="component" value="Unassembled WGS sequence"/>
</dbReference>
<dbReference type="GO" id="GO:0005829">
    <property type="term" value="C:cytosol"/>
    <property type="evidence" value="ECO:0007669"/>
    <property type="project" value="TreeGrafter"/>
</dbReference>
<evidence type="ECO:0000256" key="3">
    <source>
        <dbReference type="PROSITE-ProRule" id="PRU01106"/>
    </source>
</evidence>
<dbReference type="InterPro" id="IPR033120">
    <property type="entry name" value="HOTDOG_ACOT"/>
</dbReference>
<comment type="caution">
    <text evidence="5">The sequence shown here is derived from an EMBL/GenBank/DDBJ whole genome shotgun (WGS) entry which is preliminary data.</text>
</comment>
<organism evidence="5 6">
    <name type="scientific">Haemophilus sputorum</name>
    <dbReference type="NCBI Taxonomy" id="1078480"/>
    <lineage>
        <taxon>Bacteria</taxon>
        <taxon>Pseudomonadati</taxon>
        <taxon>Pseudomonadota</taxon>
        <taxon>Gammaproteobacteria</taxon>
        <taxon>Pasteurellales</taxon>
        <taxon>Pasteurellaceae</taxon>
        <taxon>Haemophilus</taxon>
    </lineage>
</organism>
<protein>
    <submittedName>
        <fullName evidence="5">Acyl-CoA thioester hydrolase YciA</fullName>
    </submittedName>
</protein>
<dbReference type="Gene3D" id="3.10.129.10">
    <property type="entry name" value="Hotdog Thioesterase"/>
    <property type="match status" value="1"/>
</dbReference>
<dbReference type="InterPro" id="IPR006683">
    <property type="entry name" value="Thioestr_dom"/>
</dbReference>
<dbReference type="RefSeq" id="WP_111402494.1">
    <property type="nucleotide sequence ID" value="NZ_QEPN01000002.1"/>
</dbReference>
<dbReference type="STRING" id="1035839.GCA_000238795_00492"/>
<sequence>MKQTLYTKQPEGKLLLRTLAMPSDTNANGDIFGGWIMSQMDLGGAILAKELAKGRVVTVTVDKMIFHRPISVGDVVCCYGTLVKLGRTSMQVKVEVFIKEVYQGVNERFRVTEALFTYVAIDKDGKPTPVPRENNPELDEAIRIMESLSDEERGIAS</sequence>
<proteinExistence type="inferred from homology"/>
<name>A0A369YJP3_9PAST</name>
<dbReference type="Pfam" id="PF03061">
    <property type="entry name" value="4HBT"/>
    <property type="match status" value="1"/>
</dbReference>
<evidence type="ECO:0000256" key="1">
    <source>
        <dbReference type="ARBA" id="ARBA00010458"/>
    </source>
</evidence>
<dbReference type="GO" id="GO:0006637">
    <property type="term" value="P:acyl-CoA metabolic process"/>
    <property type="evidence" value="ECO:0007669"/>
    <property type="project" value="TreeGrafter"/>
</dbReference>
<accession>A0A369YJP3</accession>
<evidence type="ECO:0000313" key="6">
    <source>
        <dbReference type="Proteomes" id="UP000253872"/>
    </source>
</evidence>
<dbReference type="FunFam" id="3.10.129.10:FF:000008">
    <property type="entry name" value="Acyl-CoA thioester hydrolase"/>
    <property type="match status" value="1"/>
</dbReference>
<reference evidence="5 6" key="1">
    <citation type="submission" date="2018-05" db="EMBL/GenBank/DDBJ databases">
        <title>Draft Genome Sequences for a Diverse set of 7 Haemophilus Species.</title>
        <authorList>
            <person name="Nichols M."/>
            <person name="Topaz N."/>
            <person name="Wang X."/>
            <person name="Wang X."/>
            <person name="Boxrud D."/>
        </authorList>
    </citation>
    <scope>NUCLEOTIDE SEQUENCE [LARGE SCALE GENOMIC DNA]</scope>
    <source>
        <strain evidence="5 6">C2002001239</strain>
    </source>
</reference>
<dbReference type="InterPro" id="IPR040170">
    <property type="entry name" value="Cytosol_ACT"/>
</dbReference>
<evidence type="ECO:0000259" key="4">
    <source>
        <dbReference type="PROSITE" id="PS51770"/>
    </source>
</evidence>
<comment type="similarity">
    <text evidence="1">Belongs to the acyl coenzyme A hydrolase family.</text>
</comment>
<dbReference type="CDD" id="cd03442">
    <property type="entry name" value="BFIT_BACH"/>
    <property type="match status" value="1"/>
</dbReference>
<evidence type="ECO:0000256" key="2">
    <source>
        <dbReference type="ARBA" id="ARBA00022801"/>
    </source>
</evidence>
<gene>
    <name evidence="5" type="ORF">DPV93_04350</name>
</gene>
<dbReference type="AlphaFoldDB" id="A0A369YJP3"/>
<dbReference type="GO" id="GO:0052816">
    <property type="term" value="F:long-chain fatty acyl-CoA hydrolase activity"/>
    <property type="evidence" value="ECO:0007669"/>
    <property type="project" value="TreeGrafter"/>
</dbReference>
<evidence type="ECO:0000313" key="5">
    <source>
        <dbReference type="EMBL" id="RDE73324.1"/>
    </source>
</evidence>
<dbReference type="SUPFAM" id="SSF54637">
    <property type="entry name" value="Thioesterase/thiol ester dehydrase-isomerase"/>
    <property type="match status" value="1"/>
</dbReference>
<dbReference type="PROSITE" id="PS51770">
    <property type="entry name" value="HOTDOG_ACOT"/>
    <property type="match status" value="1"/>
</dbReference>
<dbReference type="GO" id="GO:0009062">
    <property type="term" value="P:fatty acid catabolic process"/>
    <property type="evidence" value="ECO:0007669"/>
    <property type="project" value="TreeGrafter"/>
</dbReference>
<dbReference type="PANTHER" id="PTHR11049">
    <property type="entry name" value="ACYL COENZYME A THIOESTER HYDROLASE"/>
    <property type="match status" value="1"/>
</dbReference>
<feature type="domain" description="HotDog ACOT-type" evidence="4">
    <location>
        <begin position="10"/>
        <end position="124"/>
    </location>
</feature>
<keyword evidence="2 3" id="KW-0378">Hydrolase</keyword>
<dbReference type="EMBL" id="QEPN01000002">
    <property type="protein sequence ID" value="RDE73324.1"/>
    <property type="molecule type" value="Genomic_DNA"/>
</dbReference>
<dbReference type="NCBIfam" id="NF007970">
    <property type="entry name" value="PRK10694.1"/>
    <property type="match status" value="1"/>
</dbReference>
<dbReference type="PANTHER" id="PTHR11049:SF5">
    <property type="entry name" value="ACYL-COA THIOESTER HYDROLASE YCIA"/>
    <property type="match status" value="1"/>
</dbReference>
<dbReference type="InterPro" id="IPR029069">
    <property type="entry name" value="HotDog_dom_sf"/>
</dbReference>